<dbReference type="EMBL" id="DVMY01000078">
    <property type="protein sequence ID" value="HIU37580.1"/>
    <property type="molecule type" value="Genomic_DNA"/>
</dbReference>
<dbReference type="PANTHER" id="PTHR43272:SF33">
    <property type="entry name" value="AMP-BINDING DOMAIN-CONTAINING PROTEIN-RELATED"/>
    <property type="match status" value="1"/>
</dbReference>
<feature type="domain" description="AMP-dependent synthetase/ligase" evidence="3">
    <location>
        <begin position="28"/>
        <end position="445"/>
    </location>
</feature>
<dbReference type="InterPro" id="IPR000873">
    <property type="entry name" value="AMP-dep_synth/lig_dom"/>
</dbReference>
<organism evidence="4 5">
    <name type="scientific">Candidatus Aphodousia faecigallinarum</name>
    <dbReference type="NCBI Taxonomy" id="2840677"/>
    <lineage>
        <taxon>Bacteria</taxon>
        <taxon>Pseudomonadati</taxon>
        <taxon>Pseudomonadota</taxon>
        <taxon>Betaproteobacteria</taxon>
        <taxon>Burkholderiales</taxon>
        <taxon>Sutterellaceae</taxon>
        <taxon>Sutterellaceae incertae sedis</taxon>
        <taxon>Candidatus Aphodousia</taxon>
    </lineage>
</organism>
<dbReference type="Pfam" id="PF23562">
    <property type="entry name" value="AMP-binding_C_3"/>
    <property type="match status" value="1"/>
</dbReference>
<evidence type="ECO:0000313" key="4">
    <source>
        <dbReference type="EMBL" id="HIU37580.1"/>
    </source>
</evidence>
<dbReference type="AlphaFoldDB" id="A0A9D1IHE8"/>
<dbReference type="GO" id="GO:0016020">
    <property type="term" value="C:membrane"/>
    <property type="evidence" value="ECO:0007669"/>
    <property type="project" value="TreeGrafter"/>
</dbReference>
<dbReference type="Pfam" id="PF00501">
    <property type="entry name" value="AMP-binding"/>
    <property type="match status" value="1"/>
</dbReference>
<comment type="caution">
    <text evidence="4">The sequence shown here is derived from an EMBL/GenBank/DDBJ whole genome shotgun (WGS) entry which is preliminary data.</text>
</comment>
<evidence type="ECO:0000313" key="5">
    <source>
        <dbReference type="Proteomes" id="UP000824083"/>
    </source>
</evidence>
<dbReference type="GO" id="GO:0004467">
    <property type="term" value="F:long-chain fatty acid-CoA ligase activity"/>
    <property type="evidence" value="ECO:0007669"/>
    <property type="project" value="TreeGrafter"/>
</dbReference>
<dbReference type="PANTHER" id="PTHR43272">
    <property type="entry name" value="LONG-CHAIN-FATTY-ACID--COA LIGASE"/>
    <property type="match status" value="1"/>
</dbReference>
<evidence type="ECO:0000256" key="2">
    <source>
        <dbReference type="ARBA" id="ARBA00022840"/>
    </source>
</evidence>
<dbReference type="Gene3D" id="3.40.50.12780">
    <property type="entry name" value="N-terminal domain of ligase-like"/>
    <property type="match status" value="1"/>
</dbReference>
<evidence type="ECO:0000259" key="3">
    <source>
        <dbReference type="Pfam" id="PF00501"/>
    </source>
</evidence>
<dbReference type="PROSITE" id="PS00455">
    <property type="entry name" value="AMP_BINDING"/>
    <property type="match status" value="1"/>
</dbReference>
<protein>
    <submittedName>
        <fullName evidence="4">Long-chain fatty acid--CoA ligase</fullName>
    </submittedName>
</protein>
<keyword evidence="1" id="KW-0547">Nucleotide-binding</keyword>
<keyword evidence="2" id="KW-0067">ATP-binding</keyword>
<dbReference type="CDD" id="cd05907">
    <property type="entry name" value="VL_LC_FACS_like"/>
    <property type="match status" value="1"/>
</dbReference>
<keyword evidence="4" id="KW-0436">Ligase</keyword>
<dbReference type="GO" id="GO:0005524">
    <property type="term" value="F:ATP binding"/>
    <property type="evidence" value="ECO:0007669"/>
    <property type="project" value="UniProtKB-KW"/>
</dbReference>
<dbReference type="Proteomes" id="UP000824083">
    <property type="component" value="Unassembled WGS sequence"/>
</dbReference>
<proteinExistence type="predicted"/>
<evidence type="ECO:0000256" key="1">
    <source>
        <dbReference type="ARBA" id="ARBA00022741"/>
    </source>
</evidence>
<accession>A0A9D1IHE8</accession>
<dbReference type="SUPFAM" id="SSF56801">
    <property type="entry name" value="Acetyl-CoA synthetase-like"/>
    <property type="match status" value="1"/>
</dbReference>
<dbReference type="InterPro" id="IPR020845">
    <property type="entry name" value="AMP-binding_CS"/>
</dbReference>
<reference evidence="4" key="2">
    <citation type="journal article" date="2021" name="PeerJ">
        <title>Extensive microbial diversity within the chicken gut microbiome revealed by metagenomics and culture.</title>
        <authorList>
            <person name="Gilroy R."/>
            <person name="Ravi A."/>
            <person name="Getino M."/>
            <person name="Pursley I."/>
            <person name="Horton D.L."/>
            <person name="Alikhan N.F."/>
            <person name="Baker D."/>
            <person name="Gharbi K."/>
            <person name="Hall N."/>
            <person name="Watson M."/>
            <person name="Adriaenssens E.M."/>
            <person name="Foster-Nyarko E."/>
            <person name="Jarju S."/>
            <person name="Secka A."/>
            <person name="Antonio M."/>
            <person name="Oren A."/>
            <person name="Chaudhuri R.R."/>
            <person name="La Ragione R."/>
            <person name="Hildebrand F."/>
            <person name="Pallen M.J."/>
        </authorList>
    </citation>
    <scope>NUCLEOTIDE SEQUENCE</scope>
    <source>
        <strain evidence="4">7463</strain>
    </source>
</reference>
<gene>
    <name evidence="4" type="ORF">IAC56_04840</name>
</gene>
<name>A0A9D1IHE8_9BURK</name>
<dbReference type="InterPro" id="IPR042099">
    <property type="entry name" value="ANL_N_sf"/>
</dbReference>
<reference evidence="4" key="1">
    <citation type="submission" date="2020-10" db="EMBL/GenBank/DDBJ databases">
        <authorList>
            <person name="Gilroy R."/>
        </authorList>
    </citation>
    <scope>NUCLEOTIDE SEQUENCE</scope>
    <source>
        <strain evidence="4">7463</strain>
    </source>
</reference>
<sequence length="620" mass="69668">MYRQNMETTQSRYEDFLKIKVLPEVLTHHLGRHDDLPALTQYATSEKSWKTLTYRELYERVQRWRRSFSKFNLEKGSRVAMLLPNGIDAICFDQAALACGLVPVPLHAVDTPGSSAFILNDSEARILVTAKYLKWKGIRQADTLPHLKAVIITDDTVPEEDQVNNAGVNVCTLADWLDAAENITLTDIAIDPGDLAALVYTSGTTGRPKGVMLTHENILENAKGVMGNIRPNPDDKWFSFLPLSHTFERTTTYYLAMGMGNQIFFNRNILQIVDDLKYVKPTILMSVPRIYERVYARLNDQLAKKGAVARYVFNWAVEVGWRRFCKENELPVEHSWRECLDGLVADWLDQKVGTSLRAVFGGIKPHAFISGGAALNQAVARTFIGLGIPIYQGYGMTETSPILAVNKEHHNDPSTVGMPLPNMQLRLGDNDELQVKGPCVMKGYWNRPDATADIFTEDGWLKTGDQADILPNGQVRIKGRIKEIIVTSTGEKIPPADLEMAIETDPLFAQVMAVGEGLPYVSVVAVLETERWKELAKDLNLDPNDPKSLTAKTVHQTVLRRVKKLTRGFPQYGVPRALILTLSPWTIENGMLTPTLKLKRRIIKARYQDDINRLYETHAG</sequence>